<protein>
    <submittedName>
        <fullName evidence="3">Uncharacterized protein</fullName>
    </submittedName>
</protein>
<feature type="transmembrane region" description="Helical" evidence="2">
    <location>
        <begin position="38"/>
        <end position="55"/>
    </location>
</feature>
<evidence type="ECO:0000256" key="2">
    <source>
        <dbReference type="SAM" id="Phobius"/>
    </source>
</evidence>
<organism evidence="3 4">
    <name type="scientific">Pseudonocardia endophytica</name>
    <dbReference type="NCBI Taxonomy" id="401976"/>
    <lineage>
        <taxon>Bacteria</taxon>
        <taxon>Bacillati</taxon>
        <taxon>Actinomycetota</taxon>
        <taxon>Actinomycetes</taxon>
        <taxon>Pseudonocardiales</taxon>
        <taxon>Pseudonocardiaceae</taxon>
        <taxon>Pseudonocardia</taxon>
    </lineage>
</organism>
<keyword evidence="2" id="KW-0472">Membrane</keyword>
<dbReference type="Proteomes" id="UP000295560">
    <property type="component" value="Unassembled WGS sequence"/>
</dbReference>
<name>A0A4R1HNM3_PSEEN</name>
<evidence type="ECO:0000313" key="4">
    <source>
        <dbReference type="Proteomes" id="UP000295560"/>
    </source>
</evidence>
<keyword evidence="2" id="KW-0812">Transmembrane</keyword>
<comment type="caution">
    <text evidence="3">The sequence shown here is derived from an EMBL/GenBank/DDBJ whole genome shotgun (WGS) entry which is preliminary data.</text>
</comment>
<feature type="transmembrane region" description="Helical" evidence="2">
    <location>
        <begin position="12"/>
        <end position="32"/>
    </location>
</feature>
<dbReference type="AlphaFoldDB" id="A0A4R1HNM3"/>
<dbReference type="EMBL" id="SMFZ01000002">
    <property type="protein sequence ID" value="TCK21289.1"/>
    <property type="molecule type" value="Genomic_DNA"/>
</dbReference>
<reference evidence="3 4" key="1">
    <citation type="submission" date="2019-03" db="EMBL/GenBank/DDBJ databases">
        <title>Sequencing the genomes of 1000 actinobacteria strains.</title>
        <authorList>
            <person name="Klenk H.-P."/>
        </authorList>
    </citation>
    <scope>NUCLEOTIDE SEQUENCE [LARGE SCALE GENOMIC DNA]</scope>
    <source>
        <strain evidence="3 4">DSM 44969</strain>
    </source>
</reference>
<gene>
    <name evidence="3" type="ORF">EV378_5270</name>
</gene>
<keyword evidence="4" id="KW-1185">Reference proteome</keyword>
<evidence type="ECO:0000256" key="1">
    <source>
        <dbReference type="SAM" id="MobiDB-lite"/>
    </source>
</evidence>
<keyword evidence="2" id="KW-1133">Transmembrane helix</keyword>
<feature type="compositionally biased region" description="Basic and acidic residues" evidence="1">
    <location>
        <begin position="106"/>
        <end position="116"/>
    </location>
</feature>
<evidence type="ECO:0000313" key="3">
    <source>
        <dbReference type="EMBL" id="TCK21289.1"/>
    </source>
</evidence>
<proteinExistence type="predicted"/>
<sequence length="116" mass="12969">MPVHRDWTRHGVGRALLWWPFLAFVAVAAFPALAVPGMIVTGVFLIVVGVVGGAVRQYRRDRRAHEARQTIAPFAPRRIREAVPAPREARQHARTTAGSDDDTEDDHPSDLRWRAA</sequence>
<feature type="region of interest" description="Disordered" evidence="1">
    <location>
        <begin position="78"/>
        <end position="116"/>
    </location>
</feature>
<dbReference type="RefSeq" id="WP_132430052.1">
    <property type="nucleotide sequence ID" value="NZ_SMFZ01000002.1"/>
</dbReference>
<accession>A0A4R1HNM3</accession>